<organism evidence="3 4">
    <name type="scientific">Rotaria magnacalcarata</name>
    <dbReference type="NCBI Taxonomy" id="392030"/>
    <lineage>
        <taxon>Eukaryota</taxon>
        <taxon>Metazoa</taxon>
        <taxon>Spiralia</taxon>
        <taxon>Gnathifera</taxon>
        <taxon>Rotifera</taxon>
        <taxon>Eurotatoria</taxon>
        <taxon>Bdelloidea</taxon>
        <taxon>Philodinida</taxon>
        <taxon>Philodinidae</taxon>
        <taxon>Rotaria</taxon>
    </lineage>
</organism>
<sequence length="393" mass="44941">MKNIKDHPRPCKYGTNCYNLDVHHRTQFRHPNNPDVATDTPDFKNDSRKQNNLPSRNHTKCHTHDVEHRTTYVHDDDGDITDEVDVAASPLRKKEKQACKFGSKCNKHDIEHRTAFVHDDDGDITEEVDVVTSPLRKKEKQTCKFGLKCNKHDVEHRTAFVHYDGDDITEEVDVVTSPLRKKEKQTCKFGSKCNKHDVEHRRTYVHVEDDGIIDPGVCSEMLSSRLAPISTSANEIEWTTSEMDAVLFTLTQQEMILSLTSADFNSVVDAILKASDLQNISNFDRVRKLLINGGQSGDATYFIKAYTVDCSFYRILNERLAQRSLKASSDINSDKKQEMLMTAACKQIARVSLLAQTTQNEPRIEPPDYEKTHWYLLYLAPIYSFFEACPKIA</sequence>
<proteinExistence type="predicted"/>
<evidence type="ECO:0000259" key="2">
    <source>
        <dbReference type="Pfam" id="PF10283"/>
    </source>
</evidence>
<feature type="region of interest" description="Disordered" evidence="1">
    <location>
        <begin position="27"/>
        <end position="63"/>
    </location>
</feature>
<comment type="caution">
    <text evidence="3">The sequence shown here is derived from an EMBL/GenBank/DDBJ whole genome shotgun (WGS) entry which is preliminary data.</text>
</comment>
<dbReference type="Proteomes" id="UP000663855">
    <property type="component" value="Unassembled WGS sequence"/>
</dbReference>
<dbReference type="EMBL" id="CAJNOV010013011">
    <property type="protein sequence ID" value="CAF1506021.1"/>
    <property type="molecule type" value="Genomic_DNA"/>
</dbReference>
<feature type="domain" description="PBZ-type" evidence="2">
    <location>
        <begin position="10"/>
        <end position="32"/>
    </location>
</feature>
<dbReference type="AlphaFoldDB" id="A0A815TW18"/>
<name>A0A815TW18_9BILA</name>
<evidence type="ECO:0000256" key="1">
    <source>
        <dbReference type="SAM" id="MobiDB-lite"/>
    </source>
</evidence>
<protein>
    <recommendedName>
        <fullName evidence="2">PBZ-type domain-containing protein</fullName>
    </recommendedName>
</protein>
<dbReference type="Pfam" id="PF10283">
    <property type="entry name" value="zf-CCHH"/>
    <property type="match status" value="1"/>
</dbReference>
<accession>A0A815TW18</accession>
<dbReference type="InterPro" id="IPR019406">
    <property type="entry name" value="APLF_PBZ"/>
</dbReference>
<gene>
    <name evidence="3" type="ORF">CJN711_LOCUS27524</name>
</gene>
<reference evidence="3" key="1">
    <citation type="submission" date="2021-02" db="EMBL/GenBank/DDBJ databases">
        <authorList>
            <person name="Nowell W R."/>
        </authorList>
    </citation>
    <scope>NUCLEOTIDE SEQUENCE</scope>
</reference>
<evidence type="ECO:0000313" key="4">
    <source>
        <dbReference type="Proteomes" id="UP000663855"/>
    </source>
</evidence>
<evidence type="ECO:0000313" key="3">
    <source>
        <dbReference type="EMBL" id="CAF1506021.1"/>
    </source>
</evidence>